<comment type="subcellular location">
    <subcellularLocation>
        <location evidence="2">Endoplasmic reticulum membrane</location>
        <topology evidence="2">Multi-pass membrane protein</topology>
    </subcellularLocation>
</comment>
<evidence type="ECO:0000256" key="11">
    <source>
        <dbReference type="ARBA" id="ARBA00039026"/>
    </source>
</evidence>
<evidence type="ECO:0000256" key="5">
    <source>
        <dbReference type="ARBA" id="ARBA00022989"/>
    </source>
</evidence>
<keyword evidence="5 14" id="KW-1133">Transmembrane helix</keyword>
<evidence type="ECO:0000256" key="7">
    <source>
        <dbReference type="ARBA" id="ARBA00023004"/>
    </source>
</evidence>
<keyword evidence="4" id="KW-0256">Endoplasmic reticulum</keyword>
<dbReference type="GO" id="GO:0008610">
    <property type="term" value="P:lipid biosynthetic process"/>
    <property type="evidence" value="ECO:0007669"/>
    <property type="project" value="InterPro"/>
</dbReference>
<dbReference type="EC" id="1.14.16.5" evidence="11"/>
<proteinExistence type="inferred from homology"/>
<dbReference type="InterPro" id="IPR006694">
    <property type="entry name" value="Fatty_acid_hydroxylase"/>
</dbReference>
<sequence>MATVRPPLQTLRAMFYAVTPNETSYATWEEVPNFVDEAVPYFLLFMVLESIVLKLKGKELPRINDGLNSVSHGLLSTLHSLLFRPVELVIYSWIYNNWRLVELPWDSPWVWFAAFLLTDFLYYWFHRISHESNIVWASHQVHHSSEEYNLSTALRQSAMQKYYSMFVYFLMALAVPTPIFYVHQQFNLLYQFWIHTECINTIGPLEYILNTPSHHRVHHGRNPYCIDKNYAGTLIVWDRLFNTFRAEGEKVVYGLVHPNTFWNPLYGQAVHYLYILGLVKEHKTIGDKISAVVKGPGWSPGKPWTGLLEDIPEVEQPVRKYNSDLPLWANVYVVLHFLLVIATSSLVAPYKRELGFLTGLGLVLFFVYSLTVFGALFDHRKYSSLMEFVRCVICVAVAHHVRDTALFTLSVAGVVEIIFLASAVLWGVLSLLQYNVHMITKKVD</sequence>
<dbReference type="Pfam" id="PF24858">
    <property type="entry name" value="AGMP_C"/>
    <property type="match status" value="1"/>
</dbReference>
<keyword evidence="3 14" id="KW-0812">Transmembrane</keyword>
<organism evidence="17 18">
    <name type="scientific">Elysia crispata</name>
    <name type="common">lettuce slug</name>
    <dbReference type="NCBI Taxonomy" id="231223"/>
    <lineage>
        <taxon>Eukaryota</taxon>
        <taxon>Metazoa</taxon>
        <taxon>Spiralia</taxon>
        <taxon>Lophotrochozoa</taxon>
        <taxon>Mollusca</taxon>
        <taxon>Gastropoda</taxon>
        <taxon>Heterobranchia</taxon>
        <taxon>Euthyneura</taxon>
        <taxon>Panpulmonata</taxon>
        <taxon>Sacoglossa</taxon>
        <taxon>Placobranchoidea</taxon>
        <taxon>Plakobranchidae</taxon>
        <taxon>Elysia</taxon>
    </lineage>
</organism>
<evidence type="ECO:0000256" key="10">
    <source>
        <dbReference type="ARBA" id="ARBA00038190"/>
    </source>
</evidence>
<comment type="cofactor">
    <cofactor evidence="1">
        <name>Fe cation</name>
        <dbReference type="ChEBI" id="CHEBI:24875"/>
    </cofactor>
</comment>
<name>A0AAE1EBQ5_9GAST</name>
<comment type="catalytic activity">
    <reaction evidence="13">
        <text>1-O-(1,2-saturated-alkyl)-sn-glycerol + (6R)-L-erythro-5,6,7,8-tetrahydrobiopterin + O2 = a 1-(1-hydroxyalkyl)-sn-glycerol + (6R)-L-erythro-6,7-dihydrobiopterin + H2O</text>
        <dbReference type="Rhea" id="RHEA:36255"/>
        <dbReference type="ChEBI" id="CHEBI:15377"/>
        <dbReference type="ChEBI" id="CHEBI:15379"/>
        <dbReference type="ChEBI" id="CHEBI:43120"/>
        <dbReference type="ChEBI" id="CHEBI:59560"/>
        <dbReference type="ChEBI" id="CHEBI:73418"/>
        <dbReference type="ChEBI" id="CHEBI:83957"/>
        <dbReference type="EC" id="1.14.16.5"/>
    </reaction>
</comment>
<accession>A0AAE1EBQ5</accession>
<dbReference type="InterPro" id="IPR051689">
    <property type="entry name" value="Sterol_desaturase/TMEM195"/>
</dbReference>
<dbReference type="Proteomes" id="UP001283361">
    <property type="component" value="Unassembled WGS sequence"/>
</dbReference>
<evidence type="ECO:0000256" key="1">
    <source>
        <dbReference type="ARBA" id="ARBA00001962"/>
    </source>
</evidence>
<dbReference type="Pfam" id="PF04116">
    <property type="entry name" value="FA_hydroxylase"/>
    <property type="match status" value="1"/>
</dbReference>
<reference evidence="17" key="1">
    <citation type="journal article" date="2023" name="G3 (Bethesda)">
        <title>A reference genome for the long-term kleptoplast-retaining sea slug Elysia crispata morphotype clarki.</title>
        <authorList>
            <person name="Eastman K.E."/>
            <person name="Pendleton A.L."/>
            <person name="Shaikh M.A."/>
            <person name="Suttiyut T."/>
            <person name="Ogas R."/>
            <person name="Tomko P."/>
            <person name="Gavelis G."/>
            <person name="Widhalm J.R."/>
            <person name="Wisecaver J.H."/>
        </authorList>
    </citation>
    <scope>NUCLEOTIDE SEQUENCE</scope>
    <source>
        <strain evidence="17">ECLA1</strain>
    </source>
</reference>
<evidence type="ECO:0000256" key="9">
    <source>
        <dbReference type="ARBA" id="ARBA00023136"/>
    </source>
</evidence>
<feature type="transmembrane region" description="Helical" evidence="14">
    <location>
        <begin position="407"/>
        <end position="432"/>
    </location>
</feature>
<keyword evidence="9 14" id="KW-0472">Membrane</keyword>
<evidence type="ECO:0000313" key="18">
    <source>
        <dbReference type="Proteomes" id="UP001283361"/>
    </source>
</evidence>
<evidence type="ECO:0000256" key="6">
    <source>
        <dbReference type="ARBA" id="ARBA00023002"/>
    </source>
</evidence>
<dbReference type="EMBL" id="JAWDGP010000365">
    <property type="protein sequence ID" value="KAK3801137.1"/>
    <property type="molecule type" value="Genomic_DNA"/>
</dbReference>
<evidence type="ECO:0000256" key="14">
    <source>
        <dbReference type="SAM" id="Phobius"/>
    </source>
</evidence>
<evidence type="ECO:0000256" key="8">
    <source>
        <dbReference type="ARBA" id="ARBA00023098"/>
    </source>
</evidence>
<dbReference type="PANTHER" id="PTHR21624">
    <property type="entry name" value="STEROL DESATURASE-RELATED PROTEIN"/>
    <property type="match status" value="1"/>
</dbReference>
<dbReference type="GO" id="GO:0006643">
    <property type="term" value="P:membrane lipid metabolic process"/>
    <property type="evidence" value="ECO:0007669"/>
    <property type="project" value="TreeGrafter"/>
</dbReference>
<feature type="transmembrane region" description="Helical" evidence="14">
    <location>
        <begin position="162"/>
        <end position="182"/>
    </location>
</feature>
<dbReference type="GO" id="GO:0005506">
    <property type="term" value="F:iron ion binding"/>
    <property type="evidence" value="ECO:0007669"/>
    <property type="project" value="InterPro"/>
</dbReference>
<keyword evidence="7" id="KW-0408">Iron</keyword>
<feature type="transmembrane region" description="Helical" evidence="14">
    <location>
        <begin position="327"/>
        <end position="348"/>
    </location>
</feature>
<keyword evidence="18" id="KW-1185">Reference proteome</keyword>
<dbReference type="GO" id="GO:0005789">
    <property type="term" value="C:endoplasmic reticulum membrane"/>
    <property type="evidence" value="ECO:0007669"/>
    <property type="project" value="UniProtKB-SubCell"/>
</dbReference>
<keyword evidence="8" id="KW-0443">Lipid metabolism</keyword>
<protein>
    <recommendedName>
        <fullName evidence="12">Alkylglycerol monooxygenase</fullName>
        <ecNumber evidence="11">1.14.16.5</ecNumber>
    </recommendedName>
</protein>
<feature type="domain" description="Alkylglycerol monooxygenase C-terminal" evidence="16">
    <location>
        <begin position="330"/>
        <end position="399"/>
    </location>
</feature>
<evidence type="ECO:0000256" key="12">
    <source>
        <dbReference type="ARBA" id="ARBA00040992"/>
    </source>
</evidence>
<evidence type="ECO:0000259" key="15">
    <source>
        <dbReference type="Pfam" id="PF04116"/>
    </source>
</evidence>
<comment type="caution">
    <text evidence="17">The sequence shown here is derived from an EMBL/GenBank/DDBJ whole genome shotgun (WGS) entry which is preliminary data.</text>
</comment>
<evidence type="ECO:0000259" key="16">
    <source>
        <dbReference type="Pfam" id="PF24858"/>
    </source>
</evidence>
<dbReference type="GO" id="GO:0050479">
    <property type="term" value="F:glyceryl-ether monooxygenase activity"/>
    <property type="evidence" value="ECO:0007669"/>
    <property type="project" value="UniProtKB-EC"/>
</dbReference>
<keyword evidence="6" id="KW-0560">Oxidoreductase</keyword>
<feature type="domain" description="Fatty acid hydroxylase" evidence="15">
    <location>
        <begin position="111"/>
        <end position="243"/>
    </location>
</feature>
<dbReference type="AlphaFoldDB" id="A0AAE1EBQ5"/>
<evidence type="ECO:0000256" key="2">
    <source>
        <dbReference type="ARBA" id="ARBA00004477"/>
    </source>
</evidence>
<dbReference type="InterPro" id="IPR056853">
    <property type="entry name" value="AGMP_C"/>
</dbReference>
<evidence type="ECO:0000256" key="13">
    <source>
        <dbReference type="ARBA" id="ARBA00047556"/>
    </source>
</evidence>
<evidence type="ECO:0000256" key="3">
    <source>
        <dbReference type="ARBA" id="ARBA00022692"/>
    </source>
</evidence>
<dbReference type="PANTHER" id="PTHR21624:SF1">
    <property type="entry name" value="ALKYLGLYCEROL MONOOXYGENASE"/>
    <property type="match status" value="1"/>
</dbReference>
<comment type="similarity">
    <text evidence="10">Belongs to the sterol desaturase family. TMEM195 subfamily.</text>
</comment>
<evidence type="ECO:0000256" key="4">
    <source>
        <dbReference type="ARBA" id="ARBA00022824"/>
    </source>
</evidence>
<gene>
    <name evidence="17" type="ORF">RRG08_029396</name>
</gene>
<evidence type="ECO:0000313" key="17">
    <source>
        <dbReference type="EMBL" id="KAK3801137.1"/>
    </source>
</evidence>
<feature type="transmembrane region" description="Helical" evidence="14">
    <location>
        <begin position="354"/>
        <end position="377"/>
    </location>
</feature>